<protein>
    <recommendedName>
        <fullName evidence="3">Thiaminase-2/PQQC domain-containing protein</fullName>
    </recommendedName>
</protein>
<proteinExistence type="predicted"/>
<dbReference type="EMBL" id="CP032698">
    <property type="protein sequence ID" value="AYG84471.1"/>
    <property type="molecule type" value="Genomic_DNA"/>
</dbReference>
<accession>A0A387HNX2</accession>
<evidence type="ECO:0000313" key="2">
    <source>
        <dbReference type="Proteomes" id="UP000271554"/>
    </source>
</evidence>
<dbReference type="AlphaFoldDB" id="A0A387HNX2"/>
<dbReference type="OrthoDB" id="3467339at2"/>
<dbReference type="Gene3D" id="1.20.910.10">
    <property type="entry name" value="Heme oxygenase-like"/>
    <property type="match status" value="1"/>
</dbReference>
<dbReference type="KEGG" id="shun:DWB77_06685"/>
<dbReference type="SUPFAM" id="SSF48613">
    <property type="entry name" value="Heme oxygenase-like"/>
    <property type="match status" value="1"/>
</dbReference>
<dbReference type="Proteomes" id="UP000271554">
    <property type="component" value="Chromosome"/>
</dbReference>
<name>A0A387HNX2_9ACTN</name>
<dbReference type="InterPro" id="IPR016084">
    <property type="entry name" value="Haem_Oase-like_multi-hlx"/>
</dbReference>
<dbReference type="RefSeq" id="WP_120725893.1">
    <property type="nucleotide sequence ID" value="NZ_CP032698.1"/>
</dbReference>
<evidence type="ECO:0000313" key="1">
    <source>
        <dbReference type="EMBL" id="AYG84471.1"/>
    </source>
</evidence>
<reference evidence="1 2" key="1">
    <citation type="submission" date="2018-10" db="EMBL/GenBank/DDBJ databases">
        <title>Relationship between Morphology and Antimicrobial Activity in Streptomyces.</title>
        <authorList>
            <person name="Kang H.J."/>
            <person name="Kim S.B."/>
        </authorList>
    </citation>
    <scope>NUCLEOTIDE SEQUENCE [LARGE SCALE GENOMIC DNA]</scope>
    <source>
        <strain evidence="1 2">BH38</strain>
    </source>
</reference>
<evidence type="ECO:0008006" key="3">
    <source>
        <dbReference type="Google" id="ProtNLM"/>
    </source>
</evidence>
<sequence>MTRQTRTAQEIIAATSADLAPSADDNRLVPLVEAGTAPRAALAQLALEQRHIIAADRRAFTHLAERSGRGTACAEFFGMLAEGEALALERLGAYESACGLTPETIGQYRPAAGCQAYPAYVAWLALNGEPPGVALALTANFAAWGGSCSRLAVALRARYGFDDEACGFFDFFASPAPELERRAVAAVASGSDDEHGEGVGGGAHYGRLLQRYESMFWNTLAP</sequence>
<gene>
    <name evidence="1" type="ORF">DWB77_06685</name>
</gene>
<keyword evidence="2" id="KW-1185">Reference proteome</keyword>
<organism evidence="1 2">
    <name type="scientific">Streptomyces hundungensis</name>
    <dbReference type="NCBI Taxonomy" id="1077946"/>
    <lineage>
        <taxon>Bacteria</taxon>
        <taxon>Bacillati</taxon>
        <taxon>Actinomycetota</taxon>
        <taxon>Actinomycetes</taxon>
        <taxon>Kitasatosporales</taxon>
        <taxon>Streptomycetaceae</taxon>
        <taxon>Streptomyces</taxon>
    </lineage>
</organism>